<evidence type="ECO:0000256" key="8">
    <source>
        <dbReference type="RuleBase" id="RU000688"/>
    </source>
</evidence>
<feature type="transmembrane region" description="Helical" evidence="9">
    <location>
        <begin position="107"/>
        <end position="127"/>
    </location>
</feature>
<dbReference type="InterPro" id="IPR017452">
    <property type="entry name" value="GPCR_Rhodpsn_7TM"/>
</dbReference>
<keyword evidence="7 8" id="KW-0807">Transducer</keyword>
<evidence type="ECO:0000256" key="3">
    <source>
        <dbReference type="ARBA" id="ARBA00022989"/>
    </source>
</evidence>
<dbReference type="GO" id="GO:0004930">
    <property type="term" value="F:G protein-coupled receptor activity"/>
    <property type="evidence" value="ECO:0007669"/>
    <property type="project" value="UniProtKB-KW"/>
</dbReference>
<evidence type="ECO:0000313" key="12">
    <source>
        <dbReference type="Proteomes" id="UP000245119"/>
    </source>
</evidence>
<feature type="domain" description="G-protein coupled receptors family 1 profile" evidence="10">
    <location>
        <begin position="49"/>
        <end position="197"/>
    </location>
</feature>
<dbReference type="AlphaFoldDB" id="A0A2T7PT37"/>
<evidence type="ECO:0000256" key="5">
    <source>
        <dbReference type="ARBA" id="ARBA00023136"/>
    </source>
</evidence>
<feature type="transmembrane region" description="Helical" evidence="9">
    <location>
        <begin position="68"/>
        <end position="87"/>
    </location>
</feature>
<dbReference type="Pfam" id="PF00001">
    <property type="entry name" value="7tm_1"/>
    <property type="match status" value="1"/>
</dbReference>
<evidence type="ECO:0000256" key="4">
    <source>
        <dbReference type="ARBA" id="ARBA00023040"/>
    </source>
</evidence>
<dbReference type="PANTHER" id="PTHR24238">
    <property type="entry name" value="G-PROTEIN COUPLED RECEPTOR"/>
    <property type="match status" value="1"/>
</dbReference>
<accession>A0A2T7PT37</accession>
<evidence type="ECO:0000256" key="2">
    <source>
        <dbReference type="ARBA" id="ARBA00022692"/>
    </source>
</evidence>
<organism evidence="11 12">
    <name type="scientific">Pomacea canaliculata</name>
    <name type="common">Golden apple snail</name>
    <dbReference type="NCBI Taxonomy" id="400727"/>
    <lineage>
        <taxon>Eukaryota</taxon>
        <taxon>Metazoa</taxon>
        <taxon>Spiralia</taxon>
        <taxon>Lophotrochozoa</taxon>
        <taxon>Mollusca</taxon>
        <taxon>Gastropoda</taxon>
        <taxon>Caenogastropoda</taxon>
        <taxon>Architaenioglossa</taxon>
        <taxon>Ampullarioidea</taxon>
        <taxon>Ampullariidae</taxon>
        <taxon>Pomacea</taxon>
    </lineage>
</organism>
<evidence type="ECO:0000256" key="7">
    <source>
        <dbReference type="ARBA" id="ARBA00023224"/>
    </source>
</evidence>
<feature type="transmembrane region" description="Helical" evidence="9">
    <location>
        <begin position="35"/>
        <end position="56"/>
    </location>
</feature>
<keyword evidence="2 8" id="KW-0812">Transmembrane</keyword>
<keyword evidence="4 8" id="KW-0297">G-protein coupled receptor</keyword>
<dbReference type="CDD" id="cd00637">
    <property type="entry name" value="7tm_classA_rhodopsin-like"/>
    <property type="match status" value="1"/>
</dbReference>
<comment type="similarity">
    <text evidence="8">Belongs to the G-protein coupled receptor 1 family.</text>
</comment>
<dbReference type="PROSITE" id="PS00237">
    <property type="entry name" value="G_PROTEIN_RECEP_F1_1"/>
    <property type="match status" value="1"/>
</dbReference>
<dbReference type="Gene3D" id="1.20.1070.10">
    <property type="entry name" value="Rhodopsin 7-helix transmembrane proteins"/>
    <property type="match status" value="1"/>
</dbReference>
<dbReference type="PROSITE" id="PS50262">
    <property type="entry name" value="G_PROTEIN_RECEP_F1_2"/>
    <property type="match status" value="1"/>
</dbReference>
<evidence type="ECO:0000259" key="10">
    <source>
        <dbReference type="PROSITE" id="PS50262"/>
    </source>
</evidence>
<dbReference type="EMBL" id="PZQS01000002">
    <property type="protein sequence ID" value="PVD36547.1"/>
    <property type="molecule type" value="Genomic_DNA"/>
</dbReference>
<feature type="transmembrane region" description="Helical" evidence="9">
    <location>
        <begin position="147"/>
        <end position="168"/>
    </location>
</feature>
<dbReference type="Proteomes" id="UP000245119">
    <property type="component" value="Linkage Group LG2"/>
</dbReference>
<name>A0A2T7PT37_POMCA</name>
<keyword evidence="5 9" id="KW-0472">Membrane</keyword>
<keyword evidence="12" id="KW-1185">Reference proteome</keyword>
<comment type="caution">
    <text evidence="11">The sequence shown here is derived from an EMBL/GenBank/DDBJ whole genome shotgun (WGS) entry which is preliminary data.</text>
</comment>
<dbReference type="PRINTS" id="PR00237">
    <property type="entry name" value="GPCRRHODOPSN"/>
</dbReference>
<dbReference type="SUPFAM" id="SSF81321">
    <property type="entry name" value="Family A G protein-coupled receptor-like"/>
    <property type="match status" value="1"/>
</dbReference>
<keyword evidence="6 8" id="KW-0675">Receptor</keyword>
<dbReference type="OrthoDB" id="6153266at2759"/>
<comment type="subcellular location">
    <subcellularLocation>
        <location evidence="1">Membrane</location>
        <topology evidence="1">Multi-pass membrane protein</topology>
    </subcellularLocation>
</comment>
<gene>
    <name evidence="11" type="ORF">C0Q70_03532</name>
</gene>
<reference evidence="11 12" key="1">
    <citation type="submission" date="2018-04" db="EMBL/GenBank/DDBJ databases">
        <title>The genome of golden apple snail Pomacea canaliculata provides insight into stress tolerance and invasive adaptation.</title>
        <authorList>
            <person name="Liu C."/>
            <person name="Liu B."/>
            <person name="Ren Y."/>
            <person name="Zhang Y."/>
            <person name="Wang H."/>
            <person name="Li S."/>
            <person name="Jiang F."/>
            <person name="Yin L."/>
            <person name="Zhang G."/>
            <person name="Qian W."/>
            <person name="Fan W."/>
        </authorList>
    </citation>
    <scope>NUCLEOTIDE SEQUENCE [LARGE SCALE GENOMIC DNA]</scope>
    <source>
        <strain evidence="11">SZHN2017</strain>
        <tissue evidence="11">Muscle</tissue>
    </source>
</reference>
<evidence type="ECO:0000256" key="1">
    <source>
        <dbReference type="ARBA" id="ARBA00004141"/>
    </source>
</evidence>
<protein>
    <recommendedName>
        <fullName evidence="10">G-protein coupled receptors family 1 profile domain-containing protein</fullName>
    </recommendedName>
</protein>
<dbReference type="GO" id="GO:0016020">
    <property type="term" value="C:membrane"/>
    <property type="evidence" value="ECO:0007669"/>
    <property type="project" value="UniProtKB-SubCell"/>
</dbReference>
<sequence length="197" mass="22627">MSLSYGNETSNWTEAEVRNYLSKLSLVSWHNRTPVVTYLTLLSVLGFAGNTLSFVVYHRRYRPSSTRVFVLSMSLCDLFINLLGLPLQITTIRYAYDSFNITLCRTFYIFATIPTQASGFYLILVAYDRYRHICHPFSRQLSAGQTWRLVAAASVLALVLFLPFTPFYGWHSVDSPLPGVKAVMCWIHDPIRYTKYP</sequence>
<keyword evidence="3 9" id="KW-1133">Transmembrane helix</keyword>
<evidence type="ECO:0000313" key="11">
    <source>
        <dbReference type="EMBL" id="PVD36547.1"/>
    </source>
</evidence>
<dbReference type="InterPro" id="IPR000276">
    <property type="entry name" value="GPCR_Rhodpsn"/>
</dbReference>
<evidence type="ECO:0000256" key="9">
    <source>
        <dbReference type="SAM" id="Phobius"/>
    </source>
</evidence>
<evidence type="ECO:0000256" key="6">
    <source>
        <dbReference type="ARBA" id="ARBA00023170"/>
    </source>
</evidence>
<proteinExistence type="inferred from homology"/>